<protein>
    <submittedName>
        <fullName evidence="1">Uncharacterized protein</fullName>
    </submittedName>
</protein>
<gene>
    <name evidence="1" type="ORF">MANES_10G080475v8</name>
</gene>
<accession>A0ACB7H0U3</accession>
<evidence type="ECO:0000313" key="2">
    <source>
        <dbReference type="Proteomes" id="UP000091857"/>
    </source>
</evidence>
<dbReference type="Proteomes" id="UP000091857">
    <property type="component" value="Chromosome 10"/>
</dbReference>
<proteinExistence type="predicted"/>
<evidence type="ECO:0000313" key="1">
    <source>
        <dbReference type="EMBL" id="KAG8645650.1"/>
    </source>
</evidence>
<reference evidence="2" key="1">
    <citation type="journal article" date="2016" name="Nat. Biotechnol.">
        <title>Sequencing wild and cultivated cassava and related species reveals extensive interspecific hybridization and genetic diversity.</title>
        <authorList>
            <person name="Bredeson J.V."/>
            <person name="Lyons J.B."/>
            <person name="Prochnik S.E."/>
            <person name="Wu G.A."/>
            <person name="Ha C.M."/>
            <person name="Edsinger-Gonzales E."/>
            <person name="Grimwood J."/>
            <person name="Schmutz J."/>
            <person name="Rabbi I.Y."/>
            <person name="Egesi C."/>
            <person name="Nauluvula P."/>
            <person name="Lebot V."/>
            <person name="Ndunguru J."/>
            <person name="Mkamilo G."/>
            <person name="Bart R.S."/>
            <person name="Setter T.L."/>
            <person name="Gleadow R.M."/>
            <person name="Kulakow P."/>
            <person name="Ferguson M.E."/>
            <person name="Rounsley S."/>
            <person name="Rokhsar D.S."/>
        </authorList>
    </citation>
    <scope>NUCLEOTIDE SEQUENCE [LARGE SCALE GENOMIC DNA]</scope>
    <source>
        <strain evidence="2">cv. AM560-2</strain>
    </source>
</reference>
<organism evidence="1 2">
    <name type="scientific">Manihot esculenta</name>
    <name type="common">Cassava</name>
    <name type="synonym">Jatropha manihot</name>
    <dbReference type="NCBI Taxonomy" id="3983"/>
    <lineage>
        <taxon>Eukaryota</taxon>
        <taxon>Viridiplantae</taxon>
        <taxon>Streptophyta</taxon>
        <taxon>Embryophyta</taxon>
        <taxon>Tracheophyta</taxon>
        <taxon>Spermatophyta</taxon>
        <taxon>Magnoliopsida</taxon>
        <taxon>eudicotyledons</taxon>
        <taxon>Gunneridae</taxon>
        <taxon>Pentapetalae</taxon>
        <taxon>rosids</taxon>
        <taxon>fabids</taxon>
        <taxon>Malpighiales</taxon>
        <taxon>Euphorbiaceae</taxon>
        <taxon>Crotonoideae</taxon>
        <taxon>Manihoteae</taxon>
        <taxon>Manihot</taxon>
    </lineage>
</organism>
<name>A0ACB7H0U3_MANES</name>
<sequence>MEKLMDFSLHDCVAESSAAEIKSKFWKFIGSVLSHRLNQNLGEFHFYFDRVIRYVVSHQVQHLHLEVDMEFPNSLLSCESIKTLRLARVTKLPESFAFTKLNSLHLKFCTFESYDRRDFLCPFANCFNLKTLNISYCCFRGIKSFRISGLQLLSLSFDYVQGRVCKVDIFAPNLTYFSVCWGVGSLVLFNELNLPFLNIVDVHGLSVCYKSSIMRNLSNYAVIPFRSKNQPCLVANLKSLKFYLGYGSESPVVPFLVRVFVLDSSVSLPL</sequence>
<keyword evidence="2" id="KW-1185">Reference proteome</keyword>
<dbReference type="EMBL" id="CM004396">
    <property type="protein sequence ID" value="KAG8645650.1"/>
    <property type="molecule type" value="Genomic_DNA"/>
</dbReference>
<comment type="caution">
    <text evidence="1">The sequence shown here is derived from an EMBL/GenBank/DDBJ whole genome shotgun (WGS) entry which is preliminary data.</text>
</comment>